<dbReference type="AlphaFoldDB" id="A0A414HLR1"/>
<evidence type="ECO:0000313" key="5">
    <source>
        <dbReference type="Proteomes" id="UP000436858"/>
    </source>
</evidence>
<sequence length="86" mass="10370">MAAPFGIKENKHNIHPINILYFNRRISLFIVGKYKKEYRKARELSCKKALARKILSQCHASYQFSWTFFYLLNPLPNFFNHYSRIQ</sequence>
<evidence type="ECO:0000313" key="3">
    <source>
        <dbReference type="EMBL" id="RHD87337.1"/>
    </source>
</evidence>
<dbReference type="EMBL" id="QSJP01000011">
    <property type="protein sequence ID" value="RHD87337.1"/>
    <property type="molecule type" value="Genomic_DNA"/>
</dbReference>
<reference evidence="3 4" key="1">
    <citation type="submission" date="2018-08" db="EMBL/GenBank/DDBJ databases">
        <title>A genome reference for cultivated species of the human gut microbiota.</title>
        <authorList>
            <person name="Zou Y."/>
            <person name="Xue W."/>
            <person name="Luo G."/>
        </authorList>
    </citation>
    <scope>NUCLEOTIDE SEQUENCE [LARGE SCALE GENOMIC DNA]</scope>
    <source>
        <strain evidence="3 4">AM30-26</strain>
    </source>
</reference>
<dbReference type="EMBL" id="WCRY01000019">
    <property type="protein sequence ID" value="KAB4479406.1"/>
    <property type="molecule type" value="Genomic_DNA"/>
</dbReference>
<organism evidence="3 4">
    <name type="scientific">Bacteroides thetaiotaomicron</name>
    <dbReference type="NCBI Taxonomy" id="818"/>
    <lineage>
        <taxon>Bacteria</taxon>
        <taxon>Pseudomonadati</taxon>
        <taxon>Bacteroidota</taxon>
        <taxon>Bacteroidia</taxon>
        <taxon>Bacteroidales</taxon>
        <taxon>Bacteroidaceae</taxon>
        <taxon>Bacteroides</taxon>
    </lineage>
</organism>
<gene>
    <name evidence="3" type="ORF">DW780_13650</name>
    <name evidence="2" type="ORF">GAN91_18460</name>
    <name evidence="1" type="ORF">GAO51_05650</name>
</gene>
<reference evidence="5 6" key="2">
    <citation type="journal article" date="2019" name="Nat. Med.">
        <title>A library of human gut bacterial isolates paired with longitudinal multiomics data enables mechanistic microbiome research.</title>
        <authorList>
            <person name="Poyet M."/>
            <person name="Groussin M."/>
            <person name="Gibbons S.M."/>
            <person name="Avila-Pacheco J."/>
            <person name="Jiang X."/>
            <person name="Kearney S.M."/>
            <person name="Perrotta A.R."/>
            <person name="Berdy B."/>
            <person name="Zhao S."/>
            <person name="Lieberman T.D."/>
            <person name="Swanson P.K."/>
            <person name="Smith M."/>
            <person name="Roesemann S."/>
            <person name="Alexander J.E."/>
            <person name="Rich S.A."/>
            <person name="Livny J."/>
            <person name="Vlamakis H."/>
            <person name="Clish C."/>
            <person name="Bullock K."/>
            <person name="Deik A."/>
            <person name="Scott J."/>
            <person name="Pierce K.A."/>
            <person name="Xavier R.J."/>
            <person name="Alm E.J."/>
        </authorList>
    </citation>
    <scope>NUCLEOTIDE SEQUENCE [LARGE SCALE GENOMIC DNA]</scope>
    <source>
        <strain evidence="2 5">BIOML-A162</strain>
        <strain evidence="1 6">BIOML-A188</strain>
    </source>
</reference>
<dbReference type="EMBL" id="WCSY01000004">
    <property type="protein sequence ID" value="KAB4314840.1"/>
    <property type="molecule type" value="Genomic_DNA"/>
</dbReference>
<accession>A0A414HLR1</accession>
<evidence type="ECO:0000313" key="4">
    <source>
        <dbReference type="Proteomes" id="UP000284785"/>
    </source>
</evidence>
<name>A0A414HLR1_BACT4</name>
<evidence type="ECO:0000313" key="2">
    <source>
        <dbReference type="EMBL" id="KAB4479406.1"/>
    </source>
</evidence>
<evidence type="ECO:0000313" key="6">
    <source>
        <dbReference type="Proteomes" id="UP000440614"/>
    </source>
</evidence>
<dbReference type="Proteomes" id="UP000440614">
    <property type="component" value="Unassembled WGS sequence"/>
</dbReference>
<protein>
    <submittedName>
        <fullName evidence="3">Uncharacterized protein</fullName>
    </submittedName>
</protein>
<evidence type="ECO:0000313" key="1">
    <source>
        <dbReference type="EMBL" id="KAB4314840.1"/>
    </source>
</evidence>
<comment type="caution">
    <text evidence="3">The sequence shown here is derived from an EMBL/GenBank/DDBJ whole genome shotgun (WGS) entry which is preliminary data.</text>
</comment>
<proteinExistence type="predicted"/>
<dbReference type="Proteomes" id="UP000284785">
    <property type="component" value="Unassembled WGS sequence"/>
</dbReference>
<dbReference type="Proteomes" id="UP000436858">
    <property type="component" value="Unassembled WGS sequence"/>
</dbReference>